<evidence type="ECO:0000256" key="3">
    <source>
        <dbReference type="ARBA" id="ARBA00022448"/>
    </source>
</evidence>
<comment type="subcellular location">
    <subcellularLocation>
        <location evidence="1">Cell membrane</location>
        <topology evidence="1">Multi-pass membrane protein</topology>
    </subcellularLocation>
</comment>
<feature type="transmembrane region" description="Helical" evidence="8">
    <location>
        <begin position="100"/>
        <end position="123"/>
    </location>
</feature>
<dbReference type="InterPro" id="IPR020846">
    <property type="entry name" value="MFS_dom"/>
</dbReference>
<evidence type="ECO:0000256" key="7">
    <source>
        <dbReference type="ARBA" id="ARBA00023136"/>
    </source>
</evidence>
<keyword evidence="6 8" id="KW-1133">Transmembrane helix</keyword>
<protein>
    <submittedName>
        <fullName evidence="10">DHA1 family bicyclomycin/chloramphenicol resistance-like MFS transporter</fullName>
    </submittedName>
</protein>
<evidence type="ECO:0000256" key="1">
    <source>
        <dbReference type="ARBA" id="ARBA00004651"/>
    </source>
</evidence>
<keyword evidence="7 8" id="KW-0472">Membrane</keyword>
<feature type="transmembrane region" description="Helical" evidence="8">
    <location>
        <begin position="345"/>
        <end position="365"/>
    </location>
</feature>
<dbReference type="InterPro" id="IPR005829">
    <property type="entry name" value="Sugar_transporter_CS"/>
</dbReference>
<dbReference type="RefSeq" id="WP_310172596.1">
    <property type="nucleotide sequence ID" value="NZ_BAABHE010000002.1"/>
</dbReference>
<proteinExistence type="inferred from homology"/>
<evidence type="ECO:0000313" key="10">
    <source>
        <dbReference type="EMBL" id="MDR7346971.1"/>
    </source>
</evidence>
<gene>
    <name evidence="10" type="ORF">J2S62_001228</name>
</gene>
<keyword evidence="4" id="KW-1003">Cell membrane</keyword>
<dbReference type="InterPro" id="IPR036259">
    <property type="entry name" value="MFS_trans_sf"/>
</dbReference>
<dbReference type="SUPFAM" id="SSF103473">
    <property type="entry name" value="MFS general substrate transporter"/>
    <property type="match status" value="1"/>
</dbReference>
<dbReference type="InterPro" id="IPR004812">
    <property type="entry name" value="Efflux_drug-R_Bcr/CmlA"/>
</dbReference>
<comment type="caution">
    <text evidence="10">The sequence shown here is derived from an EMBL/GenBank/DDBJ whole genome shotgun (WGS) entry which is preliminary data.</text>
</comment>
<dbReference type="PRINTS" id="PR01036">
    <property type="entry name" value="TCRTETB"/>
</dbReference>
<feature type="transmembrane region" description="Helical" evidence="8">
    <location>
        <begin position="305"/>
        <end position="324"/>
    </location>
</feature>
<keyword evidence="5 8" id="KW-0812">Transmembrane</keyword>
<dbReference type="Gene3D" id="1.20.1720.10">
    <property type="entry name" value="Multidrug resistance protein D"/>
    <property type="match status" value="1"/>
</dbReference>
<evidence type="ECO:0000256" key="5">
    <source>
        <dbReference type="ARBA" id="ARBA00022692"/>
    </source>
</evidence>
<sequence>MTQKPNLSAGLLTILGVIATIGAFATDMYLASFTDITESLGVTPTQVQLTLTAFLTGMGLGQLLLGPASDKYGRRHVMVGALSIFAVSSVALIFTPNIEFFVALRFVQGLSGAAGGVLARAIAVDLSEGPTAVRALSLIATLIGLGPLLAPPIGGLVAELLDWRGVLAVLAVFAITVWLLAVFRVPESLPRRDRTQGSVFGAYRSLVTILTKPVFALCTMSFSFGFGAMMSYIAASPFVGQSILGMGQIAYSLSFAASASAIILANLVNSRLAVMYGAEAMFRVGSVLLLAAAASFVIMEATASLSIPGFVFTAFVLTAGAGLTMSNANALGLAEATPSTRGAGAAVMGAAQFLLASLMTPLVGIAGEHSATPMVVIIAVLVGVSVVTGGLARSRLKARAN</sequence>
<feature type="transmembrane region" description="Helical" evidence="8">
    <location>
        <begin position="206"/>
        <end position="229"/>
    </location>
</feature>
<dbReference type="Pfam" id="PF07690">
    <property type="entry name" value="MFS_1"/>
    <property type="match status" value="1"/>
</dbReference>
<dbReference type="EMBL" id="JAVDYJ010000001">
    <property type="protein sequence ID" value="MDR7346971.1"/>
    <property type="molecule type" value="Genomic_DNA"/>
</dbReference>
<dbReference type="PROSITE" id="PS50850">
    <property type="entry name" value="MFS"/>
    <property type="match status" value="1"/>
</dbReference>
<dbReference type="PROSITE" id="PS00216">
    <property type="entry name" value="SUGAR_TRANSPORT_1"/>
    <property type="match status" value="1"/>
</dbReference>
<evidence type="ECO:0000256" key="4">
    <source>
        <dbReference type="ARBA" id="ARBA00022475"/>
    </source>
</evidence>
<name>A0ABU2B038_9MICC</name>
<dbReference type="InterPro" id="IPR011701">
    <property type="entry name" value="MFS"/>
</dbReference>
<feature type="domain" description="Major facilitator superfamily (MFS) profile" evidence="9">
    <location>
        <begin position="11"/>
        <end position="397"/>
    </location>
</feature>
<evidence type="ECO:0000256" key="8">
    <source>
        <dbReference type="SAM" id="Phobius"/>
    </source>
</evidence>
<dbReference type="PANTHER" id="PTHR23502:SF132">
    <property type="entry name" value="POLYAMINE TRANSPORTER 2-RELATED"/>
    <property type="match status" value="1"/>
</dbReference>
<feature type="transmembrane region" description="Helical" evidence="8">
    <location>
        <begin position="280"/>
        <end position="299"/>
    </location>
</feature>
<evidence type="ECO:0000259" key="9">
    <source>
        <dbReference type="PROSITE" id="PS50850"/>
    </source>
</evidence>
<dbReference type="NCBIfam" id="TIGR00710">
    <property type="entry name" value="efflux_Bcr_CflA"/>
    <property type="match status" value="1"/>
</dbReference>
<feature type="transmembrane region" description="Helical" evidence="8">
    <location>
        <begin position="135"/>
        <end position="153"/>
    </location>
</feature>
<evidence type="ECO:0000313" key="11">
    <source>
        <dbReference type="Proteomes" id="UP001183794"/>
    </source>
</evidence>
<feature type="transmembrane region" description="Helical" evidence="8">
    <location>
        <begin position="371"/>
        <end position="392"/>
    </location>
</feature>
<organism evidence="10 11">
    <name type="scientific">Enteractinococcus fodinae</name>
    <dbReference type="NCBI Taxonomy" id="684663"/>
    <lineage>
        <taxon>Bacteria</taxon>
        <taxon>Bacillati</taxon>
        <taxon>Actinomycetota</taxon>
        <taxon>Actinomycetes</taxon>
        <taxon>Micrococcales</taxon>
        <taxon>Micrococcaceae</taxon>
    </lineage>
</organism>
<keyword evidence="11" id="KW-1185">Reference proteome</keyword>
<comment type="similarity">
    <text evidence="2">Belongs to the major facilitator superfamily. Bcr/CmlA family.</text>
</comment>
<feature type="transmembrane region" description="Helical" evidence="8">
    <location>
        <begin position="165"/>
        <end position="185"/>
    </location>
</feature>
<feature type="transmembrane region" description="Helical" evidence="8">
    <location>
        <begin position="77"/>
        <end position="94"/>
    </location>
</feature>
<accession>A0ABU2B038</accession>
<dbReference type="Proteomes" id="UP001183794">
    <property type="component" value="Unassembled WGS sequence"/>
</dbReference>
<feature type="transmembrane region" description="Helical" evidence="8">
    <location>
        <begin position="47"/>
        <end position="65"/>
    </location>
</feature>
<evidence type="ECO:0000256" key="2">
    <source>
        <dbReference type="ARBA" id="ARBA00006236"/>
    </source>
</evidence>
<keyword evidence="3" id="KW-0813">Transport</keyword>
<dbReference type="PANTHER" id="PTHR23502">
    <property type="entry name" value="MAJOR FACILITATOR SUPERFAMILY"/>
    <property type="match status" value="1"/>
</dbReference>
<reference evidence="10 11" key="1">
    <citation type="submission" date="2023-07" db="EMBL/GenBank/DDBJ databases">
        <title>Sequencing the genomes of 1000 actinobacteria strains.</title>
        <authorList>
            <person name="Klenk H.-P."/>
        </authorList>
    </citation>
    <scope>NUCLEOTIDE SEQUENCE [LARGE SCALE GENOMIC DNA]</scope>
    <source>
        <strain evidence="10 11">DSM 22966</strain>
    </source>
</reference>
<feature type="transmembrane region" description="Helical" evidence="8">
    <location>
        <begin position="249"/>
        <end position="268"/>
    </location>
</feature>
<evidence type="ECO:0000256" key="6">
    <source>
        <dbReference type="ARBA" id="ARBA00022989"/>
    </source>
</evidence>